<keyword evidence="1" id="KW-0808">Transferase</keyword>
<dbReference type="SUPFAM" id="SSF55874">
    <property type="entry name" value="ATPase domain of HSP90 chaperone/DNA topoisomerase II/histidine kinase"/>
    <property type="match status" value="1"/>
</dbReference>
<keyword evidence="4" id="KW-1185">Reference proteome</keyword>
<dbReference type="PANTHER" id="PTHR35526:SF3">
    <property type="entry name" value="ANTI-SIGMA-F FACTOR RSBW"/>
    <property type="match status" value="1"/>
</dbReference>
<protein>
    <submittedName>
        <fullName evidence="3">Anti-sigma regulatory factor (Ser/Thr protein kinase)</fullName>
    </submittedName>
</protein>
<evidence type="ECO:0000313" key="4">
    <source>
        <dbReference type="Proteomes" id="UP000315677"/>
    </source>
</evidence>
<name>A0A543D385_9PSEU</name>
<dbReference type="Gene3D" id="3.30.565.10">
    <property type="entry name" value="Histidine kinase-like ATPase, C-terminal domain"/>
    <property type="match status" value="1"/>
</dbReference>
<sequence>MTELDDRTPAAQRLRLCCPAALAELRVVRRRVQRWASGHGLPEDVVIDLQIAVGEAVSNGIEHAYTGEGPRRDDGAGVEVELELRSAGHARVVAARVADRGRWRPVPADPGYRGRGLALIRQLSRDMRVRRTMRGTVVTFAIPAP</sequence>
<dbReference type="PANTHER" id="PTHR35526">
    <property type="entry name" value="ANTI-SIGMA-F FACTOR RSBW-RELATED"/>
    <property type="match status" value="1"/>
</dbReference>
<keyword evidence="1" id="KW-0723">Serine/threonine-protein kinase</keyword>
<accession>A0A543D385</accession>
<evidence type="ECO:0000256" key="1">
    <source>
        <dbReference type="ARBA" id="ARBA00022527"/>
    </source>
</evidence>
<dbReference type="GO" id="GO:0004674">
    <property type="term" value="F:protein serine/threonine kinase activity"/>
    <property type="evidence" value="ECO:0007669"/>
    <property type="project" value="UniProtKB-KW"/>
</dbReference>
<gene>
    <name evidence="3" type="ORF">FB558_6814</name>
</gene>
<dbReference type="Proteomes" id="UP000315677">
    <property type="component" value="Unassembled WGS sequence"/>
</dbReference>
<dbReference type="RefSeq" id="WP_170231675.1">
    <property type="nucleotide sequence ID" value="NZ_VFPA01000005.1"/>
</dbReference>
<organism evidence="3 4">
    <name type="scientific">Pseudonocardia kunmingensis</name>
    <dbReference type="NCBI Taxonomy" id="630975"/>
    <lineage>
        <taxon>Bacteria</taxon>
        <taxon>Bacillati</taxon>
        <taxon>Actinomycetota</taxon>
        <taxon>Actinomycetes</taxon>
        <taxon>Pseudonocardiales</taxon>
        <taxon>Pseudonocardiaceae</taxon>
        <taxon>Pseudonocardia</taxon>
    </lineage>
</organism>
<dbReference type="InterPro" id="IPR003594">
    <property type="entry name" value="HATPase_dom"/>
</dbReference>
<evidence type="ECO:0000313" key="3">
    <source>
        <dbReference type="EMBL" id="TQM03789.1"/>
    </source>
</evidence>
<evidence type="ECO:0000259" key="2">
    <source>
        <dbReference type="Pfam" id="PF13581"/>
    </source>
</evidence>
<dbReference type="AlphaFoldDB" id="A0A543D385"/>
<dbReference type="EMBL" id="VFPA01000005">
    <property type="protein sequence ID" value="TQM03789.1"/>
    <property type="molecule type" value="Genomic_DNA"/>
</dbReference>
<dbReference type="Pfam" id="PF13581">
    <property type="entry name" value="HATPase_c_2"/>
    <property type="match status" value="1"/>
</dbReference>
<dbReference type="InterPro" id="IPR050267">
    <property type="entry name" value="Anti-sigma-factor_SerPK"/>
</dbReference>
<proteinExistence type="predicted"/>
<dbReference type="CDD" id="cd16936">
    <property type="entry name" value="HATPase_RsbW-like"/>
    <property type="match status" value="1"/>
</dbReference>
<reference evidence="3 4" key="1">
    <citation type="submission" date="2019-06" db="EMBL/GenBank/DDBJ databases">
        <title>Sequencing the genomes of 1000 actinobacteria strains.</title>
        <authorList>
            <person name="Klenk H.-P."/>
        </authorList>
    </citation>
    <scope>NUCLEOTIDE SEQUENCE [LARGE SCALE GENOMIC DNA]</scope>
    <source>
        <strain evidence="3 4">DSM 45301</strain>
    </source>
</reference>
<feature type="domain" description="Histidine kinase/HSP90-like ATPase" evidence="2">
    <location>
        <begin position="19"/>
        <end position="141"/>
    </location>
</feature>
<dbReference type="InterPro" id="IPR036890">
    <property type="entry name" value="HATPase_C_sf"/>
</dbReference>
<comment type="caution">
    <text evidence="3">The sequence shown here is derived from an EMBL/GenBank/DDBJ whole genome shotgun (WGS) entry which is preliminary data.</text>
</comment>
<keyword evidence="1" id="KW-0418">Kinase</keyword>